<organism evidence="1 2">
    <name type="scientific">Leptospira weilii serovar Ranarum str. ICFT</name>
    <dbReference type="NCBI Taxonomy" id="1218598"/>
    <lineage>
        <taxon>Bacteria</taxon>
        <taxon>Pseudomonadati</taxon>
        <taxon>Spirochaetota</taxon>
        <taxon>Spirochaetia</taxon>
        <taxon>Leptospirales</taxon>
        <taxon>Leptospiraceae</taxon>
        <taxon>Leptospira</taxon>
    </lineage>
</organism>
<sequence length="61" mass="7089">MLFGRPFNLLIRAESAVRPKLKRIILRSARQGRIRPASYAKLTLIKRIAFGFHADRMRPPD</sequence>
<evidence type="ECO:0000313" key="1">
    <source>
        <dbReference type="EMBL" id="EMY78333.1"/>
    </source>
</evidence>
<dbReference type="EMBL" id="AOHC02000023">
    <property type="protein sequence ID" value="EMY78333.1"/>
    <property type="molecule type" value="Genomic_DNA"/>
</dbReference>
<evidence type="ECO:0000313" key="2">
    <source>
        <dbReference type="Proteomes" id="UP000012313"/>
    </source>
</evidence>
<accession>N1WR78</accession>
<comment type="caution">
    <text evidence="1">The sequence shown here is derived from an EMBL/GenBank/DDBJ whole genome shotgun (WGS) entry which is preliminary data.</text>
</comment>
<dbReference type="STRING" id="1218598.LEP1GSC060_0754"/>
<dbReference type="AlphaFoldDB" id="N1WR78"/>
<name>N1WR78_9LEPT</name>
<dbReference type="Proteomes" id="UP000012313">
    <property type="component" value="Unassembled WGS sequence"/>
</dbReference>
<protein>
    <submittedName>
        <fullName evidence="1">Uncharacterized protein</fullName>
    </submittedName>
</protein>
<keyword evidence="2" id="KW-1185">Reference proteome</keyword>
<proteinExistence type="predicted"/>
<gene>
    <name evidence="1" type="ORF">LEP1GSC060_0754</name>
</gene>
<reference evidence="1" key="1">
    <citation type="submission" date="2013-03" db="EMBL/GenBank/DDBJ databases">
        <authorList>
            <person name="Harkins D.M."/>
            <person name="Durkin A.S."/>
            <person name="Brinkac L.M."/>
            <person name="Haft D.H."/>
            <person name="Selengut J.D."/>
            <person name="Sanka R."/>
            <person name="DePew J."/>
            <person name="Purushe J."/>
            <person name="Hartskeerl R.A."/>
            <person name="Ahmed A."/>
            <person name="van der Linden H."/>
            <person name="Goris M.G.A."/>
            <person name="Vinetz J.M."/>
            <person name="Sutton G.G."/>
            <person name="Nierman W.C."/>
            <person name="Fouts D.E."/>
        </authorList>
    </citation>
    <scope>NUCLEOTIDE SEQUENCE [LARGE SCALE GENOMIC DNA]</scope>
    <source>
        <strain evidence="1">ICFT</strain>
    </source>
</reference>